<reference evidence="1 2" key="2">
    <citation type="journal article" date="2022" name="Mol. Ecol. Resour.">
        <title>The genomes of chicory, endive, great burdock and yacon provide insights into Asteraceae paleo-polyploidization history and plant inulin production.</title>
        <authorList>
            <person name="Fan W."/>
            <person name="Wang S."/>
            <person name="Wang H."/>
            <person name="Wang A."/>
            <person name="Jiang F."/>
            <person name="Liu H."/>
            <person name="Zhao H."/>
            <person name="Xu D."/>
            <person name="Zhang Y."/>
        </authorList>
    </citation>
    <scope>NUCLEOTIDE SEQUENCE [LARGE SCALE GENOMIC DNA]</scope>
    <source>
        <strain evidence="2">cv. Yunnan</strain>
        <tissue evidence="1">Leaves</tissue>
    </source>
</reference>
<evidence type="ECO:0000313" key="1">
    <source>
        <dbReference type="EMBL" id="KAI3676309.1"/>
    </source>
</evidence>
<evidence type="ECO:0000313" key="2">
    <source>
        <dbReference type="Proteomes" id="UP001056120"/>
    </source>
</evidence>
<gene>
    <name evidence="1" type="ORF">L1987_85915</name>
</gene>
<dbReference type="EMBL" id="CM042046">
    <property type="protein sequence ID" value="KAI3676309.1"/>
    <property type="molecule type" value="Genomic_DNA"/>
</dbReference>
<keyword evidence="2" id="KW-1185">Reference proteome</keyword>
<reference evidence="2" key="1">
    <citation type="journal article" date="2022" name="Mol. Ecol. Resour.">
        <title>The genomes of chicory, endive, great burdock and yacon provide insights into Asteraceae palaeo-polyploidization history and plant inulin production.</title>
        <authorList>
            <person name="Fan W."/>
            <person name="Wang S."/>
            <person name="Wang H."/>
            <person name="Wang A."/>
            <person name="Jiang F."/>
            <person name="Liu H."/>
            <person name="Zhao H."/>
            <person name="Xu D."/>
            <person name="Zhang Y."/>
        </authorList>
    </citation>
    <scope>NUCLEOTIDE SEQUENCE [LARGE SCALE GENOMIC DNA]</scope>
    <source>
        <strain evidence="2">cv. Yunnan</strain>
    </source>
</reference>
<organism evidence="1 2">
    <name type="scientific">Smallanthus sonchifolius</name>
    <dbReference type="NCBI Taxonomy" id="185202"/>
    <lineage>
        <taxon>Eukaryota</taxon>
        <taxon>Viridiplantae</taxon>
        <taxon>Streptophyta</taxon>
        <taxon>Embryophyta</taxon>
        <taxon>Tracheophyta</taxon>
        <taxon>Spermatophyta</taxon>
        <taxon>Magnoliopsida</taxon>
        <taxon>eudicotyledons</taxon>
        <taxon>Gunneridae</taxon>
        <taxon>Pentapetalae</taxon>
        <taxon>asterids</taxon>
        <taxon>campanulids</taxon>
        <taxon>Asterales</taxon>
        <taxon>Asteraceae</taxon>
        <taxon>Asteroideae</taxon>
        <taxon>Heliantheae alliance</taxon>
        <taxon>Millerieae</taxon>
        <taxon>Smallanthus</taxon>
    </lineage>
</organism>
<proteinExistence type="predicted"/>
<sequence length="75" mass="8455">MPNCCGLVSSGEGKREQTWVKCDEDCILFGYHLGVINGTLEYLAKDLCIVENVVLQDAHEYHTRFPRGVEKPSLK</sequence>
<comment type="caution">
    <text evidence="1">The sequence shown here is derived from an EMBL/GenBank/DDBJ whole genome shotgun (WGS) entry which is preliminary data.</text>
</comment>
<accession>A0ACB8XZF6</accession>
<name>A0ACB8XZF6_9ASTR</name>
<dbReference type="Proteomes" id="UP001056120">
    <property type="component" value="Linkage Group LG29"/>
</dbReference>
<protein>
    <submittedName>
        <fullName evidence="1">Uncharacterized protein</fullName>
    </submittedName>
</protein>